<evidence type="ECO:0000313" key="2">
    <source>
        <dbReference type="Proteomes" id="UP000265520"/>
    </source>
</evidence>
<protein>
    <submittedName>
        <fullName evidence="1">Uncharacterized protein</fullName>
    </submittedName>
</protein>
<comment type="caution">
    <text evidence="1">The sequence shown here is derived from an EMBL/GenBank/DDBJ whole genome shotgun (WGS) entry which is preliminary data.</text>
</comment>
<organism evidence="1 2">
    <name type="scientific">Trifolium medium</name>
    <dbReference type="NCBI Taxonomy" id="97028"/>
    <lineage>
        <taxon>Eukaryota</taxon>
        <taxon>Viridiplantae</taxon>
        <taxon>Streptophyta</taxon>
        <taxon>Embryophyta</taxon>
        <taxon>Tracheophyta</taxon>
        <taxon>Spermatophyta</taxon>
        <taxon>Magnoliopsida</taxon>
        <taxon>eudicotyledons</taxon>
        <taxon>Gunneridae</taxon>
        <taxon>Pentapetalae</taxon>
        <taxon>rosids</taxon>
        <taxon>fabids</taxon>
        <taxon>Fabales</taxon>
        <taxon>Fabaceae</taxon>
        <taxon>Papilionoideae</taxon>
        <taxon>50 kb inversion clade</taxon>
        <taxon>NPAAA clade</taxon>
        <taxon>Hologalegina</taxon>
        <taxon>IRL clade</taxon>
        <taxon>Trifolieae</taxon>
        <taxon>Trifolium</taxon>
    </lineage>
</organism>
<dbReference type="AlphaFoldDB" id="A0A392U2Q8"/>
<proteinExistence type="predicted"/>
<feature type="non-terminal residue" evidence="1">
    <location>
        <position position="1"/>
    </location>
</feature>
<keyword evidence="2" id="KW-1185">Reference proteome</keyword>
<reference evidence="1 2" key="1">
    <citation type="journal article" date="2018" name="Front. Plant Sci.">
        <title>Red Clover (Trifolium pratense) and Zigzag Clover (T. medium) - A Picture of Genomic Similarities and Differences.</title>
        <authorList>
            <person name="Dluhosova J."/>
            <person name="Istvanek J."/>
            <person name="Nedelnik J."/>
            <person name="Repkova J."/>
        </authorList>
    </citation>
    <scope>NUCLEOTIDE SEQUENCE [LARGE SCALE GENOMIC DNA]</scope>
    <source>
        <strain evidence="2">cv. 10/8</strain>
        <tissue evidence="1">Leaf</tissue>
    </source>
</reference>
<evidence type="ECO:0000313" key="1">
    <source>
        <dbReference type="EMBL" id="MCI66696.1"/>
    </source>
</evidence>
<dbReference type="Proteomes" id="UP000265520">
    <property type="component" value="Unassembled WGS sequence"/>
</dbReference>
<sequence length="44" mass="4675">LGSGRSRVQAPLVLLEGGKCNYLCKCSKSPKVFPALDWGTIPSP</sequence>
<name>A0A392U2Q8_9FABA</name>
<accession>A0A392U2Q8</accession>
<dbReference type="EMBL" id="LXQA010700344">
    <property type="protein sequence ID" value="MCI66696.1"/>
    <property type="molecule type" value="Genomic_DNA"/>
</dbReference>